<dbReference type="EC" id="3.2.2.21" evidence="3"/>
<dbReference type="PATRIC" id="fig|1212489.4.peg.2837"/>
<comment type="similarity">
    <text evidence="2">Belongs to the alkylbase DNA glycosidase AlkA family.</text>
</comment>
<keyword evidence="4" id="KW-0227">DNA damage</keyword>
<dbReference type="Gene3D" id="3.30.310.20">
    <property type="entry name" value="DNA-3-methyladenine glycosylase AlkA, N-terminal domain"/>
    <property type="match status" value="1"/>
</dbReference>
<evidence type="ECO:0000256" key="2">
    <source>
        <dbReference type="ARBA" id="ARBA00010817"/>
    </source>
</evidence>
<dbReference type="PANTHER" id="PTHR43003">
    <property type="entry name" value="DNA-3-METHYLADENINE GLYCOSYLASE"/>
    <property type="match status" value="1"/>
</dbReference>
<dbReference type="Proteomes" id="UP000054736">
    <property type="component" value="Unassembled WGS sequence"/>
</dbReference>
<dbReference type="InterPro" id="IPR037046">
    <property type="entry name" value="AlkA_N_sf"/>
</dbReference>
<dbReference type="Pfam" id="PF00730">
    <property type="entry name" value="HhH-GPD"/>
    <property type="match status" value="1"/>
</dbReference>
<dbReference type="GO" id="GO:0005737">
    <property type="term" value="C:cytoplasm"/>
    <property type="evidence" value="ECO:0007669"/>
    <property type="project" value="TreeGrafter"/>
</dbReference>
<dbReference type="InterPro" id="IPR051912">
    <property type="entry name" value="Alkylbase_DNA_Glycosylase/TA"/>
</dbReference>
<dbReference type="AlphaFoldDB" id="A0A0W0SMP5"/>
<protein>
    <recommendedName>
        <fullName evidence="3">DNA-3-methyladenine glycosylase II</fullName>
        <ecNumber evidence="3">3.2.2.21</ecNumber>
    </recommendedName>
</protein>
<dbReference type="InterPro" id="IPR023170">
    <property type="entry name" value="HhH_base_excis_C"/>
</dbReference>
<dbReference type="PANTHER" id="PTHR43003:SF5">
    <property type="entry name" value="DNA-3-METHYLADENINE GLYCOSYLASE"/>
    <property type="match status" value="1"/>
</dbReference>
<organism evidence="7 8">
    <name type="scientific">Legionella drozanskii LLAP-1</name>
    <dbReference type="NCBI Taxonomy" id="1212489"/>
    <lineage>
        <taxon>Bacteria</taxon>
        <taxon>Pseudomonadati</taxon>
        <taxon>Pseudomonadota</taxon>
        <taxon>Gammaproteobacteria</taxon>
        <taxon>Legionellales</taxon>
        <taxon>Legionellaceae</taxon>
        <taxon>Legionella</taxon>
    </lineage>
</organism>
<dbReference type="CDD" id="cd00056">
    <property type="entry name" value="ENDO3c"/>
    <property type="match status" value="1"/>
</dbReference>
<dbReference type="GO" id="GO:0032993">
    <property type="term" value="C:protein-DNA complex"/>
    <property type="evidence" value="ECO:0007669"/>
    <property type="project" value="TreeGrafter"/>
</dbReference>
<evidence type="ECO:0000256" key="5">
    <source>
        <dbReference type="ARBA" id="ARBA00023204"/>
    </source>
</evidence>
<feature type="domain" description="HhH-GPD" evidence="6">
    <location>
        <begin position="133"/>
        <end position="292"/>
    </location>
</feature>
<dbReference type="SUPFAM" id="SSF48150">
    <property type="entry name" value="DNA-glycosylase"/>
    <property type="match status" value="1"/>
</dbReference>
<sequence length="306" mass="35236">MHTSFLLHPTHPFRLDYTVWALRRRSKNGVDLWINERYTRLFFIENKLIKVNVEQKNEKEILVSTHKKISPKIKIELIRLLEMMLGLNRNLLNFYCLAEKDPYLTPVVKQFKGLKPPRFPSIFEALVNAISCQQLSLDAGLQIQNRFVQYVGKSINDADGTFYAFPTPQDVANCSIPELKKLGFSTSKSSTLIDLSSKIIADETLFDDLEVKTNNEIVTFLCQFKGIGRWSAEYVLLRGLGKIDMFPGDDVGAAKNLQLLLHLKTKLDYEQISKITKKWYPYAGFIYFHLLLQKLNNKGLLETRGV</sequence>
<dbReference type="GO" id="GO:0006307">
    <property type="term" value="P:DNA alkylation repair"/>
    <property type="evidence" value="ECO:0007669"/>
    <property type="project" value="TreeGrafter"/>
</dbReference>
<dbReference type="RefSeq" id="WP_058496970.1">
    <property type="nucleotide sequence ID" value="NZ_LNXY01000031.1"/>
</dbReference>
<comment type="caution">
    <text evidence="7">The sequence shown here is derived from an EMBL/GenBank/DDBJ whole genome shotgun (WGS) entry which is preliminary data.</text>
</comment>
<evidence type="ECO:0000313" key="7">
    <source>
        <dbReference type="EMBL" id="KTC84529.1"/>
    </source>
</evidence>
<dbReference type="GO" id="GO:0043916">
    <property type="term" value="F:DNA-7-methylguanine glycosylase activity"/>
    <property type="evidence" value="ECO:0007669"/>
    <property type="project" value="TreeGrafter"/>
</dbReference>
<dbReference type="EMBL" id="LNXY01000031">
    <property type="protein sequence ID" value="KTC84529.1"/>
    <property type="molecule type" value="Genomic_DNA"/>
</dbReference>
<comment type="catalytic activity">
    <reaction evidence="1">
        <text>Hydrolysis of alkylated DNA, releasing 3-methyladenine, 3-methylguanine, 7-methylguanine and 7-methyladenine.</text>
        <dbReference type="EC" id="3.2.2.21"/>
    </reaction>
</comment>
<keyword evidence="5" id="KW-0234">DNA repair</keyword>
<evidence type="ECO:0000256" key="4">
    <source>
        <dbReference type="ARBA" id="ARBA00022763"/>
    </source>
</evidence>
<dbReference type="InterPro" id="IPR011257">
    <property type="entry name" value="DNA_glycosylase"/>
</dbReference>
<evidence type="ECO:0000256" key="1">
    <source>
        <dbReference type="ARBA" id="ARBA00000086"/>
    </source>
</evidence>
<dbReference type="SMART" id="SM00478">
    <property type="entry name" value="ENDO3c"/>
    <property type="match status" value="1"/>
</dbReference>
<dbReference type="Gene3D" id="1.10.340.30">
    <property type="entry name" value="Hypothetical protein, domain 2"/>
    <property type="match status" value="1"/>
</dbReference>
<accession>A0A0W0SMP5</accession>
<keyword evidence="8" id="KW-1185">Reference proteome</keyword>
<dbReference type="Gene3D" id="1.10.1670.10">
    <property type="entry name" value="Helix-hairpin-Helix base-excision DNA repair enzymes (C-terminal)"/>
    <property type="match status" value="1"/>
</dbReference>
<gene>
    <name evidence="7" type="ORF">Ldro_2693</name>
</gene>
<evidence type="ECO:0000256" key="3">
    <source>
        <dbReference type="ARBA" id="ARBA00012000"/>
    </source>
</evidence>
<dbReference type="GO" id="GO:0006285">
    <property type="term" value="P:base-excision repair, AP site formation"/>
    <property type="evidence" value="ECO:0007669"/>
    <property type="project" value="TreeGrafter"/>
</dbReference>
<reference evidence="7 8" key="1">
    <citation type="submission" date="2015-11" db="EMBL/GenBank/DDBJ databases">
        <title>Genomic analysis of 38 Legionella species identifies large and diverse effector repertoires.</title>
        <authorList>
            <person name="Burstein D."/>
            <person name="Amaro F."/>
            <person name="Zusman T."/>
            <person name="Lifshitz Z."/>
            <person name="Cohen O."/>
            <person name="Gilbert J.A."/>
            <person name="Pupko T."/>
            <person name="Shuman H.A."/>
            <person name="Segal G."/>
        </authorList>
    </citation>
    <scope>NUCLEOTIDE SEQUENCE [LARGE SCALE GENOMIC DNA]</scope>
    <source>
        <strain evidence="7 8">ATCC 700990</strain>
    </source>
</reference>
<dbReference type="InterPro" id="IPR003265">
    <property type="entry name" value="HhH-GPD_domain"/>
</dbReference>
<dbReference type="InterPro" id="IPR000035">
    <property type="entry name" value="Alkylbase_DNA_glycsylse_CS"/>
</dbReference>
<dbReference type="STRING" id="1212489.Ldro_2693"/>
<dbReference type="GO" id="GO:0008725">
    <property type="term" value="F:DNA-3-methyladenine glycosylase activity"/>
    <property type="evidence" value="ECO:0007669"/>
    <property type="project" value="TreeGrafter"/>
</dbReference>
<evidence type="ECO:0000313" key="8">
    <source>
        <dbReference type="Proteomes" id="UP000054736"/>
    </source>
</evidence>
<dbReference type="PROSITE" id="PS00516">
    <property type="entry name" value="ALKYLBASE_DNA_GLYCOS"/>
    <property type="match status" value="1"/>
</dbReference>
<name>A0A0W0SMP5_9GAMM</name>
<evidence type="ECO:0000259" key="6">
    <source>
        <dbReference type="SMART" id="SM00478"/>
    </source>
</evidence>
<proteinExistence type="inferred from homology"/>
<dbReference type="GO" id="GO:0032131">
    <property type="term" value="F:alkylated DNA binding"/>
    <property type="evidence" value="ECO:0007669"/>
    <property type="project" value="TreeGrafter"/>
</dbReference>